<accession>A0A8J8T5R8</accession>
<gene>
    <name evidence="2" type="ORF">FGO68_gene16286</name>
</gene>
<feature type="transmembrane region" description="Helical" evidence="1">
    <location>
        <begin position="371"/>
        <end position="391"/>
    </location>
</feature>
<feature type="transmembrane region" description="Helical" evidence="1">
    <location>
        <begin position="96"/>
        <end position="118"/>
    </location>
</feature>
<feature type="transmembrane region" description="Helical" evidence="1">
    <location>
        <begin position="471"/>
        <end position="492"/>
    </location>
</feature>
<keyword evidence="1" id="KW-0812">Transmembrane</keyword>
<feature type="transmembrane region" description="Helical" evidence="1">
    <location>
        <begin position="130"/>
        <end position="151"/>
    </location>
</feature>
<keyword evidence="3" id="KW-1185">Reference proteome</keyword>
<comment type="caution">
    <text evidence="2">The sequence shown here is derived from an EMBL/GenBank/DDBJ whole genome shotgun (WGS) entry which is preliminary data.</text>
</comment>
<feature type="transmembrane region" description="Helical" evidence="1">
    <location>
        <begin position="62"/>
        <end position="90"/>
    </location>
</feature>
<reference evidence="2" key="1">
    <citation type="submission" date="2019-06" db="EMBL/GenBank/DDBJ databases">
        <authorList>
            <person name="Zheng W."/>
        </authorList>
    </citation>
    <scope>NUCLEOTIDE SEQUENCE</scope>
    <source>
        <strain evidence="2">QDHG01</strain>
    </source>
</reference>
<dbReference type="InterPro" id="IPR036259">
    <property type="entry name" value="MFS_trans_sf"/>
</dbReference>
<evidence type="ECO:0000313" key="2">
    <source>
        <dbReference type="EMBL" id="TNV83314.1"/>
    </source>
</evidence>
<organism evidence="2 3">
    <name type="scientific">Halteria grandinella</name>
    <dbReference type="NCBI Taxonomy" id="5974"/>
    <lineage>
        <taxon>Eukaryota</taxon>
        <taxon>Sar</taxon>
        <taxon>Alveolata</taxon>
        <taxon>Ciliophora</taxon>
        <taxon>Intramacronucleata</taxon>
        <taxon>Spirotrichea</taxon>
        <taxon>Stichotrichia</taxon>
        <taxon>Sporadotrichida</taxon>
        <taxon>Halteriidae</taxon>
        <taxon>Halteria</taxon>
    </lineage>
</organism>
<dbReference type="SUPFAM" id="SSF103473">
    <property type="entry name" value="MFS general substrate transporter"/>
    <property type="match status" value="1"/>
</dbReference>
<dbReference type="Proteomes" id="UP000785679">
    <property type="component" value="Unassembled WGS sequence"/>
</dbReference>
<keyword evidence="1" id="KW-0472">Membrane</keyword>
<feature type="transmembrane region" description="Helical" evidence="1">
    <location>
        <begin position="248"/>
        <end position="267"/>
    </location>
</feature>
<keyword evidence="1" id="KW-1133">Transmembrane helix</keyword>
<sequence length="620" mass="68552">MHSNFAMDASQPLLNSLGGKYEESGSQLKQSTAQNQSTQNPLDNLMSKCQALENDEKTKWTVLLQIIGFLSQTASTLLLVTISIQVAFLYQPISMQALAFSIYFIAQYLGSIFTESVLRNDTKLLYKTLYQVFAGLGFLGGLLITISQLIVPEHSLQSEIQLQIRQGQQSWDSTDSAFVLYIFGLFFVQLWTGGNSKLGDLYARDSMRPDLCNSYLYLKVYVGHFASIMAALALGYPLATNKVISKAIGPIVLIVACITGIMMRQVFQEIPRATRKLYAEYRVQEINGRQIREEKERLRRGINEHTLIGSEEWEKLKTIEGKSRPLVILGFAVFILSLTQGTQYTMVGLLNEFKSIPVFGAFANMQTNYDGSLMLIFGGGFATHFLATVILDLYNSSFTTQSPLLLLLSLILSFLGNVFLIKQQSGDMQQMVSISKHFTAYAVLTFGYSLGVGCIEQLVQQVTSMKHSKEIVQSGLPVLVSIGLTIGALWGVLTFDRYSTVVTICVPIGGIVMAGVGVMVGFRELSEIHWGREAGSQETILSKLFGGSNNDGHQDKYYHSLDSDEPMRELPVYMGYNTKTGALNNTSLPADQSSFMQLYNTSIGLGNTGKRYNTGDSGLL</sequence>
<evidence type="ECO:0000313" key="3">
    <source>
        <dbReference type="Proteomes" id="UP000785679"/>
    </source>
</evidence>
<feature type="transmembrane region" description="Helical" evidence="1">
    <location>
        <begin position="498"/>
        <end position="522"/>
    </location>
</feature>
<dbReference type="EMBL" id="RRYP01003949">
    <property type="protein sequence ID" value="TNV83314.1"/>
    <property type="molecule type" value="Genomic_DNA"/>
</dbReference>
<feature type="transmembrane region" description="Helical" evidence="1">
    <location>
        <begin position="441"/>
        <end position="459"/>
    </location>
</feature>
<evidence type="ECO:0000256" key="1">
    <source>
        <dbReference type="SAM" id="Phobius"/>
    </source>
</evidence>
<name>A0A8J8T5R8_HALGN</name>
<protein>
    <submittedName>
        <fullName evidence="2">Uncharacterized protein</fullName>
    </submittedName>
</protein>
<feature type="transmembrane region" description="Helical" evidence="1">
    <location>
        <begin position="215"/>
        <end position="236"/>
    </location>
</feature>
<feature type="transmembrane region" description="Helical" evidence="1">
    <location>
        <begin position="177"/>
        <end position="194"/>
    </location>
</feature>
<feature type="transmembrane region" description="Helical" evidence="1">
    <location>
        <begin position="403"/>
        <end position="421"/>
    </location>
</feature>
<dbReference type="AlphaFoldDB" id="A0A8J8T5R8"/>
<proteinExistence type="predicted"/>